<name>A0ACB6QZ06_9PLEO</name>
<organism evidence="1 2">
    <name type="scientific">Lindgomyces ingoldianus</name>
    <dbReference type="NCBI Taxonomy" id="673940"/>
    <lineage>
        <taxon>Eukaryota</taxon>
        <taxon>Fungi</taxon>
        <taxon>Dikarya</taxon>
        <taxon>Ascomycota</taxon>
        <taxon>Pezizomycotina</taxon>
        <taxon>Dothideomycetes</taxon>
        <taxon>Pleosporomycetidae</taxon>
        <taxon>Pleosporales</taxon>
        <taxon>Lindgomycetaceae</taxon>
        <taxon>Lindgomyces</taxon>
    </lineage>
</organism>
<dbReference type="EMBL" id="MU003503">
    <property type="protein sequence ID" value="KAF2472229.1"/>
    <property type="molecule type" value="Genomic_DNA"/>
</dbReference>
<protein>
    <submittedName>
        <fullName evidence="1">Uncharacterized protein</fullName>
    </submittedName>
</protein>
<sequence length="431" mass="47841">MRDSPATAIDIPRNQPSECLCSRIFRSASNETKMPLRFSTIGTILLVASATFYTNLVVRHHSQLPRHFPQSVDLISAITQDILCLLKTTVTSDRRRRIPAQSNLGLRPENNLFSLLNREIKNGRRISFEVLSMESLSLLKVTQPHAIAFLSSLEKSQNANAVLIGWGNLQESDLLYINLAPQRQSSKMLDGRKLDGVQSLRLTSASSSGFGVAVSSKFSLITLGTDTTELSDLSCCPTVGLLSRGCILHTSPSFHILGVIAKSILGYFHIFKCAIRPDMKGTVTPLYGKWRNLYISALGKDLFWSETIPISDKTRWGPPVQRFNDLIGISSKSNSKNWVLPLLKALNSHGLRCGAEANPVLQNIISDCPLRHLTNLNSYFATLRSTPIHSLRKLVEFDKVNPGPADDEAFPTVRTTTRRYVNVAVTSHYRP</sequence>
<keyword evidence="2" id="KW-1185">Reference proteome</keyword>
<evidence type="ECO:0000313" key="2">
    <source>
        <dbReference type="Proteomes" id="UP000799755"/>
    </source>
</evidence>
<dbReference type="Proteomes" id="UP000799755">
    <property type="component" value="Unassembled WGS sequence"/>
</dbReference>
<gene>
    <name evidence="1" type="ORF">BDR25DRAFT_353932</name>
</gene>
<proteinExistence type="predicted"/>
<comment type="caution">
    <text evidence="1">The sequence shown here is derived from an EMBL/GenBank/DDBJ whole genome shotgun (WGS) entry which is preliminary data.</text>
</comment>
<evidence type="ECO:0000313" key="1">
    <source>
        <dbReference type="EMBL" id="KAF2472229.1"/>
    </source>
</evidence>
<reference evidence="1" key="1">
    <citation type="journal article" date="2020" name="Stud. Mycol.">
        <title>101 Dothideomycetes genomes: a test case for predicting lifestyles and emergence of pathogens.</title>
        <authorList>
            <person name="Haridas S."/>
            <person name="Albert R."/>
            <person name="Binder M."/>
            <person name="Bloem J."/>
            <person name="Labutti K."/>
            <person name="Salamov A."/>
            <person name="Andreopoulos B."/>
            <person name="Baker S."/>
            <person name="Barry K."/>
            <person name="Bills G."/>
            <person name="Bluhm B."/>
            <person name="Cannon C."/>
            <person name="Castanera R."/>
            <person name="Culley D."/>
            <person name="Daum C."/>
            <person name="Ezra D."/>
            <person name="Gonzalez J."/>
            <person name="Henrissat B."/>
            <person name="Kuo A."/>
            <person name="Liang C."/>
            <person name="Lipzen A."/>
            <person name="Lutzoni F."/>
            <person name="Magnuson J."/>
            <person name="Mondo S."/>
            <person name="Nolan M."/>
            <person name="Ohm R."/>
            <person name="Pangilinan J."/>
            <person name="Park H.-J."/>
            <person name="Ramirez L."/>
            <person name="Alfaro M."/>
            <person name="Sun H."/>
            <person name="Tritt A."/>
            <person name="Yoshinaga Y."/>
            <person name="Zwiers L.-H."/>
            <person name="Turgeon B."/>
            <person name="Goodwin S."/>
            <person name="Spatafora J."/>
            <person name="Crous P."/>
            <person name="Grigoriev I."/>
        </authorList>
    </citation>
    <scope>NUCLEOTIDE SEQUENCE</scope>
    <source>
        <strain evidence="1">ATCC 200398</strain>
    </source>
</reference>
<accession>A0ACB6QZ06</accession>